<gene>
    <name evidence="1" type="ORF">M972_112468</name>
</gene>
<dbReference type="AlphaFoldDB" id="A0AB36TJE1"/>
<comment type="caution">
    <text evidence="1">The sequence shown here is derived from an EMBL/GenBank/DDBJ whole genome shotgun (WGS) entry which is preliminary data.</text>
</comment>
<protein>
    <submittedName>
        <fullName evidence="1">PglZ domain-containing protein</fullName>
    </submittedName>
</protein>
<organism evidence="1 2">
    <name type="scientific">Acetivibrio thermocellus AD2</name>
    <dbReference type="NCBI Taxonomy" id="1138384"/>
    <lineage>
        <taxon>Bacteria</taxon>
        <taxon>Bacillati</taxon>
        <taxon>Bacillota</taxon>
        <taxon>Clostridia</taxon>
        <taxon>Eubacteriales</taxon>
        <taxon>Oscillospiraceae</taxon>
        <taxon>Acetivibrio</taxon>
    </lineage>
</organism>
<dbReference type="Pfam" id="PF08665">
    <property type="entry name" value="PglZ"/>
    <property type="match status" value="1"/>
</dbReference>
<dbReference type="RefSeq" id="WP_003517298.1">
    <property type="nucleotide sequence ID" value="NZ_CP013828.1"/>
</dbReference>
<evidence type="ECO:0000313" key="2">
    <source>
        <dbReference type="Proteomes" id="UP000223596"/>
    </source>
</evidence>
<accession>A0AB36TJE1</accession>
<proteinExistence type="predicted"/>
<reference evidence="1 2" key="1">
    <citation type="submission" date="2017-09" db="EMBL/GenBank/DDBJ databases">
        <title>Evaluation of Pacific Biosciences Sequencing Technology to Finishing C. thermocellum Genome Sequences.</title>
        <authorList>
            <person name="Brown S."/>
        </authorList>
    </citation>
    <scope>NUCLEOTIDE SEQUENCE [LARGE SCALE GENOMIC DNA]</scope>
    <source>
        <strain evidence="1 2">AD2</strain>
    </source>
</reference>
<dbReference type="InterPro" id="IPR017850">
    <property type="entry name" value="Alkaline_phosphatase_core_sf"/>
</dbReference>
<dbReference type="Proteomes" id="UP000223596">
    <property type="component" value="Unassembled WGS sequence"/>
</dbReference>
<dbReference type="EMBL" id="PDBW01000001">
    <property type="protein sequence ID" value="PFH03656.1"/>
    <property type="molecule type" value="Genomic_DNA"/>
</dbReference>
<evidence type="ECO:0000313" key="1">
    <source>
        <dbReference type="EMBL" id="PFH03656.1"/>
    </source>
</evidence>
<name>A0AB36TJE1_ACETH</name>
<sequence>MIEKRVAELFSIEYEKRLLIFDTDRFCDAFDYIGFLISRDFEVIRYEDIEAFRLRYELDIRNSEHKYAVVVFSDIYVPYDIRKQFFEVHISFKNIFPKLHEDTVQRYVKDIDLISFAYEQLYFSCDTREKTEEFISNTVFSKENVKNYCELMTKKLLPSGDKSGITAKEWIEIARKKALIDYYAARANISVDTSFVDVYFEKFIFNGYQKLSGETKKDAPAILPKVIDFIAHGKTALVVVDGMSLFDFEVISRYFEGIEYEYYCTFALIPTTTAISRQSLLTGKYPRELKHPFTLSDEEKGFIETAQNAGYTKQQILYAKGFNPPVNHFTKFMAVIINDIDDLVHGQKQGRVGMYNDISLWAKSGKLQMLIKDLYAQGFDVYITSDHGNTPCIGAGTIRGVGVEVETKSKRMFVLKDFAELRNFFGDKVVAYPGYYLDNDYKYYVCKSGVSFDNMNEEVMTHGGISIDEVIVPFIKVRTVI</sequence>
<dbReference type="SUPFAM" id="SSF53649">
    <property type="entry name" value="Alkaline phosphatase-like"/>
    <property type="match status" value="1"/>
</dbReference>